<proteinExistence type="predicted"/>
<name>A0A3Q7EB33_SOLLC</name>
<dbReference type="Gramene" id="Solyc01g014655.1.1">
    <property type="protein sequence ID" value="Solyc01g014655.1.1"/>
    <property type="gene ID" value="Solyc01g014655.1"/>
</dbReference>
<dbReference type="AlphaFoldDB" id="A0A3Q7EB33"/>
<reference evidence="1" key="1">
    <citation type="journal article" date="2012" name="Nature">
        <title>The tomato genome sequence provides insights into fleshy fruit evolution.</title>
        <authorList>
            <consortium name="Tomato Genome Consortium"/>
        </authorList>
    </citation>
    <scope>NUCLEOTIDE SEQUENCE [LARGE SCALE GENOMIC DNA]</scope>
    <source>
        <strain evidence="1">cv. Heinz 1706</strain>
    </source>
</reference>
<sequence>MLHQAPKRFFDENLTAKIEDFGTAKLLKKHQTQTTTRICGTKWYSFRLVQNHACNCEEWAYDFYKRDELHLLVGADEEALERYQEI</sequence>
<dbReference type="Proteomes" id="UP000004994">
    <property type="component" value="Chromosome 1"/>
</dbReference>
<dbReference type="InterPro" id="IPR011009">
    <property type="entry name" value="Kinase-like_dom_sf"/>
</dbReference>
<evidence type="ECO:0008006" key="3">
    <source>
        <dbReference type="Google" id="ProtNLM"/>
    </source>
</evidence>
<keyword evidence="2" id="KW-1185">Reference proteome</keyword>
<dbReference type="SUPFAM" id="SSF56112">
    <property type="entry name" value="Protein kinase-like (PK-like)"/>
    <property type="match status" value="1"/>
</dbReference>
<evidence type="ECO:0000313" key="2">
    <source>
        <dbReference type="Proteomes" id="UP000004994"/>
    </source>
</evidence>
<dbReference type="EnsemblPlants" id="Solyc01g014655.1.1">
    <property type="protein sequence ID" value="Solyc01g014655.1.1"/>
    <property type="gene ID" value="Solyc01g014655.1"/>
</dbReference>
<evidence type="ECO:0000313" key="1">
    <source>
        <dbReference type="EnsemblPlants" id="Solyc01g014655.1.1"/>
    </source>
</evidence>
<organism evidence="1">
    <name type="scientific">Solanum lycopersicum</name>
    <name type="common">Tomato</name>
    <name type="synonym">Lycopersicon esculentum</name>
    <dbReference type="NCBI Taxonomy" id="4081"/>
    <lineage>
        <taxon>Eukaryota</taxon>
        <taxon>Viridiplantae</taxon>
        <taxon>Streptophyta</taxon>
        <taxon>Embryophyta</taxon>
        <taxon>Tracheophyta</taxon>
        <taxon>Spermatophyta</taxon>
        <taxon>Magnoliopsida</taxon>
        <taxon>eudicotyledons</taxon>
        <taxon>Gunneridae</taxon>
        <taxon>Pentapetalae</taxon>
        <taxon>asterids</taxon>
        <taxon>lamiids</taxon>
        <taxon>Solanales</taxon>
        <taxon>Solanaceae</taxon>
        <taxon>Solanoideae</taxon>
        <taxon>Solaneae</taxon>
        <taxon>Solanum</taxon>
        <taxon>Solanum subgen. Lycopersicon</taxon>
    </lineage>
</organism>
<reference evidence="1" key="2">
    <citation type="submission" date="2019-01" db="UniProtKB">
        <authorList>
            <consortium name="EnsemblPlants"/>
        </authorList>
    </citation>
    <scope>IDENTIFICATION</scope>
    <source>
        <strain evidence="1">cv. Heinz 1706</strain>
    </source>
</reference>
<protein>
    <recommendedName>
        <fullName evidence="3">Protein kinase domain-containing protein</fullName>
    </recommendedName>
</protein>
<dbReference type="Gene3D" id="1.10.510.10">
    <property type="entry name" value="Transferase(Phosphotransferase) domain 1"/>
    <property type="match status" value="1"/>
</dbReference>
<dbReference type="InParanoid" id="A0A3Q7EB33"/>
<accession>A0A3Q7EB33</accession>